<dbReference type="VEuPathDB" id="FungiDB:PPTG_19408"/>
<accession>W2I9D5</accession>
<gene>
    <name evidence="1" type="ORF">L915_16464</name>
    <name evidence="2" type="ORF">L916_16363</name>
</gene>
<evidence type="ECO:0000313" key="2">
    <source>
        <dbReference type="EMBL" id="ETL30695.1"/>
    </source>
</evidence>
<dbReference type="InterPro" id="IPR023393">
    <property type="entry name" value="START-like_dom_sf"/>
</dbReference>
<dbReference type="Proteomes" id="UP000053864">
    <property type="component" value="Unassembled WGS sequence"/>
</dbReference>
<protein>
    <submittedName>
        <fullName evidence="2">Uncharacterized protein</fullName>
    </submittedName>
</protein>
<evidence type="ECO:0000313" key="1">
    <source>
        <dbReference type="EMBL" id="ETK77264.1"/>
    </source>
</evidence>
<dbReference type="EMBL" id="KI675245">
    <property type="protein sequence ID" value="ETL30695.1"/>
    <property type="molecule type" value="Genomic_DNA"/>
</dbReference>
<reference evidence="2" key="2">
    <citation type="submission" date="2013-11" db="EMBL/GenBank/DDBJ databases">
        <title>The Genome Sequence of Phytophthora parasitica CJ05E6.</title>
        <authorList>
            <consortium name="The Broad Institute Genomics Platform"/>
            <person name="Russ C."/>
            <person name="Tyler B."/>
            <person name="Panabieres F."/>
            <person name="Shan W."/>
            <person name="Tripathy S."/>
            <person name="Grunwald N."/>
            <person name="Machado M."/>
            <person name="Johnson C.S."/>
            <person name="Arredondo F."/>
            <person name="Hong C."/>
            <person name="Coffey M."/>
            <person name="Young S.K."/>
            <person name="Zeng Q."/>
            <person name="Gargeya S."/>
            <person name="Fitzgerald M."/>
            <person name="Abouelleil A."/>
            <person name="Alvarado L."/>
            <person name="Chapman S.B."/>
            <person name="Gainer-Dewar J."/>
            <person name="Goldberg J."/>
            <person name="Griggs A."/>
            <person name="Gujja S."/>
            <person name="Hansen M."/>
            <person name="Howarth C."/>
            <person name="Imamovic A."/>
            <person name="Ireland A."/>
            <person name="Larimer J."/>
            <person name="McCowan C."/>
            <person name="Murphy C."/>
            <person name="Pearson M."/>
            <person name="Poon T.W."/>
            <person name="Priest M."/>
            <person name="Roberts A."/>
            <person name="Saif S."/>
            <person name="Shea T."/>
            <person name="Sykes S."/>
            <person name="Wortman J."/>
            <person name="Nusbaum C."/>
            <person name="Birren B."/>
        </authorList>
    </citation>
    <scope>NUCLEOTIDE SEQUENCE [LARGE SCALE GENOMIC DNA]</scope>
    <source>
        <strain evidence="2">CJ05E6</strain>
    </source>
</reference>
<reference evidence="1" key="1">
    <citation type="submission" date="2013-11" db="EMBL/GenBank/DDBJ databases">
        <title>The Genome Sequence of Phytophthora parasitica CJ02B3.</title>
        <authorList>
            <consortium name="The Broad Institute Genomics Platform"/>
            <person name="Russ C."/>
            <person name="Tyler B."/>
            <person name="Panabieres F."/>
            <person name="Shan W."/>
            <person name="Tripathy S."/>
            <person name="Grunwald N."/>
            <person name="Machado M."/>
            <person name="Johnson C.S."/>
            <person name="Arredondo F."/>
            <person name="Hong C."/>
            <person name="Coffey M."/>
            <person name="Young S.K."/>
            <person name="Zeng Q."/>
            <person name="Gargeya S."/>
            <person name="Fitzgerald M."/>
            <person name="Abouelleil A."/>
            <person name="Alvarado L."/>
            <person name="Chapman S.B."/>
            <person name="Gainer-Dewar J."/>
            <person name="Goldberg J."/>
            <person name="Griggs A."/>
            <person name="Gujja S."/>
            <person name="Hansen M."/>
            <person name="Howarth C."/>
            <person name="Imamovic A."/>
            <person name="Ireland A."/>
            <person name="Larimer J."/>
            <person name="McCowan C."/>
            <person name="Murphy C."/>
            <person name="Pearson M."/>
            <person name="Poon T.W."/>
            <person name="Priest M."/>
            <person name="Roberts A."/>
            <person name="Saif S."/>
            <person name="Shea T."/>
            <person name="Sykes S."/>
            <person name="Wortman J."/>
            <person name="Nusbaum C."/>
            <person name="Birren B."/>
        </authorList>
    </citation>
    <scope>NUCLEOTIDE SEQUENCE [LARGE SCALE GENOMIC DNA]</scope>
    <source>
        <strain evidence="1">CJ02B3</strain>
    </source>
</reference>
<proteinExistence type="predicted"/>
<name>W2I9D5_PHYNI</name>
<dbReference type="Proteomes" id="UP000053236">
    <property type="component" value="Unassembled WGS sequence"/>
</dbReference>
<dbReference type="EMBL" id="KI688469">
    <property type="protein sequence ID" value="ETK77264.1"/>
    <property type="molecule type" value="Genomic_DNA"/>
</dbReference>
<sequence length="234" mass="26268">MVKGRFIMNPFPEMQISPNDRLQLQDLANGIIMTNLDNYNTFVSGKRKVDTRRWKQIKEREKLVVYAERPESAHSAGTEPSGSGLPMILCVGTIEGKLEDIMYGVISEDLETMRVKASYVDDVSGAAVLDPIVLPTLEDPFQSLIVKWMELDIPFASTSLVKNRDYVYIEGTGFVTSQTGERLVTTFYTLSASHRHMSFQIESEETSPSSGFGARLDPTSRRCTRRVFSILVVT</sequence>
<dbReference type="PANTHER" id="PTHR13510">
    <property type="entry name" value="FYVE-FINGER-CONTAINING RAB5 EFFECTOR PROTEIN RABENOSYN-5-RELATED"/>
    <property type="match status" value="1"/>
</dbReference>
<dbReference type="PANTHER" id="PTHR13510:SF44">
    <property type="entry name" value="RABENOSYN-5"/>
    <property type="match status" value="1"/>
</dbReference>
<dbReference type="AlphaFoldDB" id="W2I9D5"/>
<dbReference type="InterPro" id="IPR052727">
    <property type="entry name" value="Rab4/Rab5_effector"/>
</dbReference>
<dbReference type="Gene3D" id="3.30.530.20">
    <property type="match status" value="1"/>
</dbReference>
<organism evidence="2">
    <name type="scientific">Phytophthora nicotianae</name>
    <name type="common">Potato buckeye rot agent</name>
    <name type="synonym">Phytophthora parasitica</name>
    <dbReference type="NCBI Taxonomy" id="4792"/>
    <lineage>
        <taxon>Eukaryota</taxon>
        <taxon>Sar</taxon>
        <taxon>Stramenopiles</taxon>
        <taxon>Oomycota</taxon>
        <taxon>Peronosporomycetes</taxon>
        <taxon>Peronosporales</taxon>
        <taxon>Peronosporaceae</taxon>
        <taxon>Phytophthora</taxon>
    </lineage>
</organism>